<dbReference type="InterPro" id="IPR019410">
    <property type="entry name" value="Methyltransf_16"/>
</dbReference>
<dbReference type="SUPFAM" id="SSF53335">
    <property type="entry name" value="S-adenosyl-L-methionine-dependent methyltransferases"/>
    <property type="match status" value="1"/>
</dbReference>
<keyword evidence="5" id="KW-0963">Cytoplasm</keyword>
<evidence type="ECO:0000256" key="7">
    <source>
        <dbReference type="ARBA" id="ARBA00022679"/>
    </source>
</evidence>
<dbReference type="GO" id="GO:0018025">
    <property type="term" value="F:calmodulin-lysine N-methyltransferase activity"/>
    <property type="evidence" value="ECO:0000318"/>
    <property type="project" value="GO_Central"/>
</dbReference>
<keyword evidence="8" id="KW-0539">Nucleus</keyword>
<evidence type="ECO:0000256" key="5">
    <source>
        <dbReference type="ARBA" id="ARBA00022490"/>
    </source>
</evidence>
<dbReference type="GO" id="GO:0032259">
    <property type="term" value="P:methylation"/>
    <property type="evidence" value="ECO:0007669"/>
    <property type="project" value="UniProtKB-KW"/>
</dbReference>
<accession>A0A1S3Y804</accession>
<dbReference type="RefSeq" id="XP_016448142.1">
    <property type="nucleotide sequence ID" value="XM_016592656.1"/>
</dbReference>
<dbReference type="GO" id="GO:0005737">
    <property type="term" value="C:cytoplasm"/>
    <property type="evidence" value="ECO:0007669"/>
    <property type="project" value="UniProtKB-SubCell"/>
</dbReference>
<dbReference type="Pfam" id="PF10294">
    <property type="entry name" value="Methyltransf_16"/>
    <property type="match status" value="1"/>
</dbReference>
<dbReference type="GO" id="GO:0005634">
    <property type="term" value="C:nucleus"/>
    <property type="evidence" value="ECO:0007669"/>
    <property type="project" value="UniProtKB-SubCell"/>
</dbReference>
<dbReference type="SMR" id="A0A1S3Y804"/>
<evidence type="ECO:0000256" key="6">
    <source>
        <dbReference type="ARBA" id="ARBA00022603"/>
    </source>
</evidence>
<evidence type="ECO:0000256" key="2">
    <source>
        <dbReference type="ARBA" id="ARBA00004496"/>
    </source>
</evidence>
<organism evidence="9">
    <name type="scientific">Nicotiana tabacum</name>
    <name type="common">Common tobacco</name>
    <dbReference type="NCBI Taxonomy" id="4097"/>
    <lineage>
        <taxon>Eukaryota</taxon>
        <taxon>Viridiplantae</taxon>
        <taxon>Streptophyta</taxon>
        <taxon>Embryophyta</taxon>
        <taxon>Tracheophyta</taxon>
        <taxon>Spermatophyta</taxon>
        <taxon>Magnoliopsida</taxon>
        <taxon>eudicotyledons</taxon>
        <taxon>Gunneridae</taxon>
        <taxon>Pentapetalae</taxon>
        <taxon>asterids</taxon>
        <taxon>lamiids</taxon>
        <taxon>Solanales</taxon>
        <taxon>Solanaceae</taxon>
        <taxon>Nicotianoideae</taxon>
        <taxon>Nicotianeae</taxon>
        <taxon>Nicotiana</taxon>
    </lineage>
</organism>
<sequence>MCKEIEANSANSTTSASSLRWKILSRSLHSDNESELGIKRISRKENQLDGSRDATLCYTLPVPNAPTLILHQRVDSMAHLNDFEVCNRYDIDNTGLVCQWPSEDVLAHYCLSHESIFRQKRVIELGSGYGLAGLVVAMTMEALEVFISDGNPQVVDYLEHMYAAVDSLGYGSTEVKPLMLHWGQDQVSDISNRFNIIIASDCTFFKEFHAALVRTIKSLLKKEGPSEAILFCPNRGDSLDKFLLEVKNSGLHFQADEILDAEVWRRHQHFVDGDDSWPNYEMDHCYPLLIRIMR</sequence>
<dbReference type="PANTHER" id="PTHR13539">
    <property type="entry name" value="CALMODULIN-LYSINE N-METHYLTRANSFERASE"/>
    <property type="match status" value="1"/>
</dbReference>
<evidence type="ECO:0000256" key="1">
    <source>
        <dbReference type="ARBA" id="ARBA00004123"/>
    </source>
</evidence>
<keyword evidence="6" id="KW-0489">Methyltransferase</keyword>
<proteinExistence type="predicted"/>
<evidence type="ECO:0000313" key="9">
    <source>
        <dbReference type="RefSeq" id="XP_016448142.1"/>
    </source>
</evidence>
<evidence type="ECO:0000256" key="3">
    <source>
        <dbReference type="ARBA" id="ARBA00011914"/>
    </source>
</evidence>
<dbReference type="EC" id="2.1.1.60" evidence="3"/>
<evidence type="ECO:0000256" key="4">
    <source>
        <dbReference type="ARBA" id="ARBA00020594"/>
    </source>
</evidence>
<dbReference type="PaxDb" id="4097-A0A1S3Y804"/>
<dbReference type="STRING" id="4097.A0A1S3Y804"/>
<reference evidence="9" key="1">
    <citation type="submission" date="2025-08" db="UniProtKB">
        <authorList>
            <consortium name="RefSeq"/>
        </authorList>
    </citation>
    <scope>IDENTIFICATION</scope>
</reference>
<dbReference type="Gene3D" id="3.40.50.150">
    <property type="entry name" value="Vaccinia Virus protein VP39"/>
    <property type="match status" value="1"/>
</dbReference>
<dbReference type="InterPro" id="IPR029063">
    <property type="entry name" value="SAM-dependent_MTases_sf"/>
</dbReference>
<dbReference type="AlphaFoldDB" id="A0A1S3Y804"/>
<gene>
    <name evidence="9" type="primary">LOC107773212</name>
</gene>
<comment type="subcellular location">
    <subcellularLocation>
        <location evidence="2">Cytoplasm</location>
    </subcellularLocation>
    <subcellularLocation>
        <location evidence="1">Nucleus</location>
    </subcellularLocation>
</comment>
<dbReference type="OrthoDB" id="413520at2759"/>
<name>A0A1S3Y804_TOBAC</name>
<protein>
    <recommendedName>
        <fullName evidence="4">Calmodulin-lysine N-methyltransferase</fullName>
        <ecNumber evidence="3">2.1.1.60</ecNumber>
    </recommendedName>
</protein>
<dbReference type="InterPro" id="IPR025800">
    <property type="entry name" value="CaM-Lys-N-MeTrfase"/>
</dbReference>
<dbReference type="KEGG" id="nta:107773212"/>
<keyword evidence="7" id="KW-0808">Transferase</keyword>
<dbReference type="PANTHER" id="PTHR13539:SF3">
    <property type="entry name" value="CALMODULIN-LYSINE N-METHYLTRANSFERASE"/>
    <property type="match status" value="1"/>
</dbReference>
<evidence type="ECO:0000256" key="8">
    <source>
        <dbReference type="ARBA" id="ARBA00023242"/>
    </source>
</evidence>
<dbReference type="OMA" id="FTNSHEA"/>